<organism evidence="1 2">
    <name type="scientific">Thamnidium elegans</name>
    <dbReference type="NCBI Taxonomy" id="101142"/>
    <lineage>
        <taxon>Eukaryota</taxon>
        <taxon>Fungi</taxon>
        <taxon>Fungi incertae sedis</taxon>
        <taxon>Mucoromycota</taxon>
        <taxon>Mucoromycotina</taxon>
        <taxon>Mucoromycetes</taxon>
        <taxon>Mucorales</taxon>
        <taxon>Mucorineae</taxon>
        <taxon>Mucoraceae</taxon>
        <taxon>Thamnidium</taxon>
    </lineage>
</organism>
<dbReference type="AlphaFoldDB" id="A0A8H7SM18"/>
<keyword evidence="2" id="KW-1185">Reference proteome</keyword>
<dbReference type="EMBL" id="JAEPRE010000176">
    <property type="protein sequence ID" value="KAG2230925.1"/>
    <property type="molecule type" value="Genomic_DNA"/>
</dbReference>
<reference evidence="1" key="1">
    <citation type="submission" date="2021-01" db="EMBL/GenBank/DDBJ databases">
        <title>Metabolic potential, ecology and presence of endohyphal bacteria is reflected in genomic diversity of Mucoromycotina.</title>
        <authorList>
            <person name="Muszewska A."/>
            <person name="Okrasinska A."/>
            <person name="Steczkiewicz K."/>
            <person name="Drgas O."/>
            <person name="Orlowska M."/>
            <person name="Perlinska-Lenart U."/>
            <person name="Aleksandrzak-Piekarczyk T."/>
            <person name="Szatraj K."/>
            <person name="Zielenkiewicz U."/>
            <person name="Pilsyk S."/>
            <person name="Malc E."/>
            <person name="Mieczkowski P."/>
            <person name="Kruszewska J.S."/>
            <person name="Biernat P."/>
            <person name="Pawlowska J."/>
        </authorList>
    </citation>
    <scope>NUCLEOTIDE SEQUENCE</scope>
    <source>
        <strain evidence="1">WA0000018081</strain>
    </source>
</reference>
<comment type="caution">
    <text evidence="1">The sequence shown here is derived from an EMBL/GenBank/DDBJ whole genome shotgun (WGS) entry which is preliminary data.</text>
</comment>
<evidence type="ECO:0000313" key="1">
    <source>
        <dbReference type="EMBL" id="KAG2230925.1"/>
    </source>
</evidence>
<protein>
    <submittedName>
        <fullName evidence="1">Uncharacterized protein</fullName>
    </submittedName>
</protein>
<sequence length="418" mass="47691">MLVRFNDGKKSLFTASLGVAIGDIPACADLCGHVSHQAYYGYLACRAKATRYKGTMCYLPTHQGNLEELMREDEDFKEGDKANEMHFWGPNVGGKIWSIITDDGKKYQGPTQQNKHSFSSNGSFLDVYRKSGHFRKQLRNYESATNIACNAIVCLSKVCKITQKYSISESNLVELNCCIEVWQEFLVNNFYPNVFTINMHYLNHIREDIATLGPLRLVSTRPLERMIGSVKSSIKSRQKPSENAKIDKCVVFGKEITKQSCRSLVERFHECTEANEAAIKTTVSINQEARLIESYFPIRSGKELKLTGKPSRKGSFIFYCARVDEEISSHRCMEATASLKHGQLIFMYNTENTNFALVKTIFPAKYNAEQDCHYFYKNDALTYAFEVINIPDVVSYGIETTTLNEQDIERINLVWDRF</sequence>
<name>A0A8H7SM18_9FUNG</name>
<accession>A0A8H7SM18</accession>
<proteinExistence type="predicted"/>
<dbReference type="Proteomes" id="UP000613177">
    <property type="component" value="Unassembled WGS sequence"/>
</dbReference>
<evidence type="ECO:0000313" key="2">
    <source>
        <dbReference type="Proteomes" id="UP000613177"/>
    </source>
</evidence>
<gene>
    <name evidence="1" type="ORF">INT48_003325</name>
</gene>